<name>A0A0A9APA3_ARUDO</name>
<proteinExistence type="predicted"/>
<sequence>MELRASAAVGACRGWERRR</sequence>
<dbReference type="AlphaFoldDB" id="A0A0A9APA3"/>
<evidence type="ECO:0000313" key="1">
    <source>
        <dbReference type="EMBL" id="JAD52966.1"/>
    </source>
</evidence>
<dbReference type="EMBL" id="GBRH01244929">
    <property type="protein sequence ID" value="JAD52966.1"/>
    <property type="molecule type" value="Transcribed_RNA"/>
</dbReference>
<reference evidence="1" key="2">
    <citation type="journal article" date="2015" name="Data Brief">
        <title>Shoot transcriptome of the giant reed, Arundo donax.</title>
        <authorList>
            <person name="Barrero R.A."/>
            <person name="Guerrero F.D."/>
            <person name="Moolhuijzen P."/>
            <person name="Goolsby J.A."/>
            <person name="Tidwell J."/>
            <person name="Bellgard S.E."/>
            <person name="Bellgard M.I."/>
        </authorList>
    </citation>
    <scope>NUCLEOTIDE SEQUENCE</scope>
    <source>
        <tissue evidence="1">Shoot tissue taken approximately 20 cm above the soil surface</tissue>
    </source>
</reference>
<reference evidence="1" key="1">
    <citation type="submission" date="2014-09" db="EMBL/GenBank/DDBJ databases">
        <authorList>
            <person name="Magalhaes I.L.F."/>
            <person name="Oliveira U."/>
            <person name="Santos F.R."/>
            <person name="Vidigal T.H.D.A."/>
            <person name="Brescovit A.D."/>
            <person name="Santos A.J."/>
        </authorList>
    </citation>
    <scope>NUCLEOTIDE SEQUENCE</scope>
    <source>
        <tissue evidence="1">Shoot tissue taken approximately 20 cm above the soil surface</tissue>
    </source>
</reference>
<accession>A0A0A9APA3</accession>
<protein>
    <submittedName>
        <fullName evidence="1">Uncharacterized protein</fullName>
    </submittedName>
</protein>
<organism evidence="1">
    <name type="scientific">Arundo donax</name>
    <name type="common">Giant reed</name>
    <name type="synonym">Donax arundinaceus</name>
    <dbReference type="NCBI Taxonomy" id="35708"/>
    <lineage>
        <taxon>Eukaryota</taxon>
        <taxon>Viridiplantae</taxon>
        <taxon>Streptophyta</taxon>
        <taxon>Embryophyta</taxon>
        <taxon>Tracheophyta</taxon>
        <taxon>Spermatophyta</taxon>
        <taxon>Magnoliopsida</taxon>
        <taxon>Liliopsida</taxon>
        <taxon>Poales</taxon>
        <taxon>Poaceae</taxon>
        <taxon>PACMAD clade</taxon>
        <taxon>Arundinoideae</taxon>
        <taxon>Arundineae</taxon>
        <taxon>Arundo</taxon>
    </lineage>
</organism>